<keyword evidence="8" id="KW-0539">Nucleus</keyword>
<dbReference type="Pfam" id="PF03110">
    <property type="entry name" value="SBP"/>
    <property type="match status" value="1"/>
</dbReference>
<keyword evidence="5" id="KW-0805">Transcription regulation</keyword>
<dbReference type="PANTHER" id="PTHR31251:SF208">
    <property type="entry name" value="SQUAMOSA PROMOTER-BINDING-LIKE PROTEIN 18"/>
    <property type="match status" value="1"/>
</dbReference>
<evidence type="ECO:0000256" key="9">
    <source>
        <dbReference type="PROSITE-ProRule" id="PRU00470"/>
    </source>
</evidence>
<evidence type="ECO:0000256" key="1">
    <source>
        <dbReference type="ARBA" id="ARBA00004123"/>
    </source>
</evidence>
<feature type="region of interest" description="Disordered" evidence="10">
    <location>
        <begin position="246"/>
        <end position="266"/>
    </location>
</feature>
<dbReference type="PANTHER" id="PTHR31251">
    <property type="entry name" value="SQUAMOSA PROMOTER-BINDING-LIKE PROTEIN 4"/>
    <property type="match status" value="1"/>
</dbReference>
<dbReference type="AlphaFoldDB" id="A0AAN8V6Z9"/>
<evidence type="ECO:0000256" key="6">
    <source>
        <dbReference type="ARBA" id="ARBA00023125"/>
    </source>
</evidence>
<dbReference type="EMBL" id="JBAMMX010000016">
    <property type="protein sequence ID" value="KAK6924651.1"/>
    <property type="molecule type" value="Genomic_DNA"/>
</dbReference>
<reference evidence="12 13" key="1">
    <citation type="submission" date="2023-12" db="EMBL/GenBank/DDBJ databases">
        <title>A high-quality genome assembly for Dillenia turbinata (Dilleniales).</title>
        <authorList>
            <person name="Chanderbali A."/>
        </authorList>
    </citation>
    <scope>NUCLEOTIDE SEQUENCE [LARGE SCALE GENOMIC DNA]</scope>
    <source>
        <strain evidence="12">LSX21</strain>
        <tissue evidence="12">Leaf</tissue>
    </source>
</reference>
<feature type="compositionally biased region" description="Polar residues" evidence="10">
    <location>
        <begin position="1"/>
        <end position="10"/>
    </location>
</feature>
<comment type="subcellular location">
    <subcellularLocation>
        <location evidence="1">Nucleus</location>
    </subcellularLocation>
</comment>
<evidence type="ECO:0000259" key="11">
    <source>
        <dbReference type="PROSITE" id="PS51141"/>
    </source>
</evidence>
<dbReference type="FunFam" id="4.10.1100.10:FF:000001">
    <property type="entry name" value="Squamosa promoter-binding-like protein 14"/>
    <property type="match status" value="1"/>
</dbReference>
<organism evidence="12 13">
    <name type="scientific">Dillenia turbinata</name>
    <dbReference type="NCBI Taxonomy" id="194707"/>
    <lineage>
        <taxon>Eukaryota</taxon>
        <taxon>Viridiplantae</taxon>
        <taxon>Streptophyta</taxon>
        <taxon>Embryophyta</taxon>
        <taxon>Tracheophyta</taxon>
        <taxon>Spermatophyta</taxon>
        <taxon>Magnoliopsida</taxon>
        <taxon>eudicotyledons</taxon>
        <taxon>Gunneridae</taxon>
        <taxon>Pentapetalae</taxon>
        <taxon>Dilleniales</taxon>
        <taxon>Dilleniaceae</taxon>
        <taxon>Dillenia</taxon>
    </lineage>
</organism>
<proteinExistence type="predicted"/>
<evidence type="ECO:0000313" key="13">
    <source>
        <dbReference type="Proteomes" id="UP001370490"/>
    </source>
</evidence>
<keyword evidence="4" id="KW-0862">Zinc</keyword>
<dbReference type="InterPro" id="IPR004333">
    <property type="entry name" value="SBP_dom"/>
</dbReference>
<dbReference type="InterPro" id="IPR044817">
    <property type="entry name" value="SBP-like"/>
</dbReference>
<feature type="compositionally biased region" description="Low complexity" evidence="10">
    <location>
        <begin position="18"/>
        <end position="27"/>
    </location>
</feature>
<feature type="compositionally biased region" description="Polar residues" evidence="10">
    <location>
        <begin position="246"/>
        <end position="265"/>
    </location>
</feature>
<evidence type="ECO:0000256" key="5">
    <source>
        <dbReference type="ARBA" id="ARBA00023015"/>
    </source>
</evidence>
<comment type="caution">
    <text evidence="12">The sequence shown here is derived from an EMBL/GenBank/DDBJ whole genome shotgun (WGS) entry which is preliminary data.</text>
</comment>
<evidence type="ECO:0000256" key="3">
    <source>
        <dbReference type="ARBA" id="ARBA00022771"/>
    </source>
</evidence>
<accession>A0AAN8V6Z9</accession>
<protein>
    <submittedName>
        <fullName evidence="12">SBP domain</fullName>
    </submittedName>
</protein>
<keyword evidence="3 9" id="KW-0863">Zinc-finger</keyword>
<dbReference type="InterPro" id="IPR036893">
    <property type="entry name" value="SBP_sf"/>
</dbReference>
<feature type="domain" description="SBP-type" evidence="11">
    <location>
        <begin position="75"/>
        <end position="152"/>
    </location>
</feature>
<sequence>MDWNSKQPSWDLSEFDSVDGSSSFGGERASGEFSVDLKLGRVGNLGEDSKTPKMVSSPSGSSKRARGGNNGGAQIASCLVDGCNADLSNCRDYHRRHKVCEVHSKTPQVTIAGQKQRFCQQCSRFHSLEEFDEVKRSCRKRLDGHNRRRRKPQTESLSRSSNLFSNYQGTRVLPFSTTQIYSTTAMVSSTWSGVVKMEEDVSVYNQPTSLHLLDKQNSFLGSSSGSHRGGKQLGFFQGINSTSLHNQRDSQVSMSQPLLRSISSTERGEGSRRMFCDGLANQVLDSDCALSLLSSPPTQTTGIGLNHLVHTSSANLNQQTLGPGLHFSSTLETMGSVLAPNAGESDVHCHGMFSMGPDASSGNEAPQTLPFYWD</sequence>
<gene>
    <name evidence="12" type="ORF">RJ641_008977</name>
</gene>
<dbReference type="PROSITE" id="PS51141">
    <property type="entry name" value="ZF_SBP"/>
    <property type="match status" value="1"/>
</dbReference>
<evidence type="ECO:0000256" key="8">
    <source>
        <dbReference type="ARBA" id="ARBA00023242"/>
    </source>
</evidence>
<evidence type="ECO:0000313" key="12">
    <source>
        <dbReference type="EMBL" id="KAK6924651.1"/>
    </source>
</evidence>
<keyword evidence="7" id="KW-0804">Transcription</keyword>
<dbReference type="GO" id="GO:0005634">
    <property type="term" value="C:nucleus"/>
    <property type="evidence" value="ECO:0007669"/>
    <property type="project" value="UniProtKB-SubCell"/>
</dbReference>
<feature type="region of interest" description="Disordered" evidence="10">
    <location>
        <begin position="1"/>
        <end position="29"/>
    </location>
</feature>
<keyword evidence="13" id="KW-1185">Reference proteome</keyword>
<evidence type="ECO:0000256" key="2">
    <source>
        <dbReference type="ARBA" id="ARBA00022723"/>
    </source>
</evidence>
<dbReference type="GO" id="GO:0008270">
    <property type="term" value="F:zinc ion binding"/>
    <property type="evidence" value="ECO:0007669"/>
    <property type="project" value="UniProtKB-KW"/>
</dbReference>
<dbReference type="GO" id="GO:0003677">
    <property type="term" value="F:DNA binding"/>
    <property type="evidence" value="ECO:0007669"/>
    <property type="project" value="UniProtKB-KW"/>
</dbReference>
<name>A0AAN8V6Z9_9MAGN</name>
<keyword evidence="6" id="KW-0238">DNA-binding</keyword>
<dbReference type="Gene3D" id="4.10.1100.10">
    <property type="entry name" value="Transcription factor, SBP-box domain"/>
    <property type="match status" value="1"/>
</dbReference>
<evidence type="ECO:0000256" key="10">
    <source>
        <dbReference type="SAM" id="MobiDB-lite"/>
    </source>
</evidence>
<dbReference type="SUPFAM" id="SSF103612">
    <property type="entry name" value="SBT domain"/>
    <property type="match status" value="1"/>
</dbReference>
<feature type="region of interest" description="Disordered" evidence="10">
    <location>
        <begin position="44"/>
        <end position="69"/>
    </location>
</feature>
<keyword evidence="2" id="KW-0479">Metal-binding</keyword>
<evidence type="ECO:0000256" key="4">
    <source>
        <dbReference type="ARBA" id="ARBA00022833"/>
    </source>
</evidence>
<dbReference type="Proteomes" id="UP001370490">
    <property type="component" value="Unassembled WGS sequence"/>
</dbReference>
<evidence type="ECO:0000256" key="7">
    <source>
        <dbReference type="ARBA" id="ARBA00023163"/>
    </source>
</evidence>